<reference evidence="2" key="2">
    <citation type="submission" date="2021-02" db="EMBL/GenBank/DDBJ databases">
        <authorList>
            <person name="Kimball J.A."/>
            <person name="Haas M.W."/>
            <person name="Macchietto M."/>
            <person name="Kono T."/>
            <person name="Duquette J."/>
            <person name="Shao M."/>
        </authorList>
    </citation>
    <scope>NUCLEOTIDE SEQUENCE</scope>
    <source>
        <tissue evidence="2">Fresh leaf tissue</tissue>
    </source>
</reference>
<sequence>MKGRQFRRHAVAQPSAVPHSRCRQRNPSPPTHRRPSPPAPFASPPARQLVAETPRLPRASLAPPPEPAIWASGVFIYTG</sequence>
<accession>A0A8J5SF49</accession>
<dbReference type="AlphaFoldDB" id="A0A8J5SF49"/>
<gene>
    <name evidence="2" type="ORF">GUJ93_ZPchr0006g46269</name>
</gene>
<keyword evidence="3" id="KW-1185">Reference proteome</keyword>
<evidence type="ECO:0000313" key="2">
    <source>
        <dbReference type="EMBL" id="KAG8073850.1"/>
    </source>
</evidence>
<evidence type="ECO:0000313" key="3">
    <source>
        <dbReference type="Proteomes" id="UP000729402"/>
    </source>
</evidence>
<name>A0A8J5SF49_ZIZPA</name>
<dbReference type="EMBL" id="JAAALK010000283">
    <property type="protein sequence ID" value="KAG8073850.1"/>
    <property type="molecule type" value="Genomic_DNA"/>
</dbReference>
<protein>
    <submittedName>
        <fullName evidence="2">Uncharacterized protein</fullName>
    </submittedName>
</protein>
<dbReference type="Proteomes" id="UP000729402">
    <property type="component" value="Unassembled WGS sequence"/>
</dbReference>
<reference evidence="2" key="1">
    <citation type="journal article" date="2021" name="bioRxiv">
        <title>Whole Genome Assembly and Annotation of Northern Wild Rice, Zizania palustris L., Supports a Whole Genome Duplication in the Zizania Genus.</title>
        <authorList>
            <person name="Haas M."/>
            <person name="Kono T."/>
            <person name="Macchietto M."/>
            <person name="Millas R."/>
            <person name="McGilp L."/>
            <person name="Shao M."/>
            <person name="Duquette J."/>
            <person name="Hirsch C.N."/>
            <person name="Kimball J."/>
        </authorList>
    </citation>
    <scope>NUCLEOTIDE SEQUENCE</scope>
    <source>
        <tissue evidence="2">Fresh leaf tissue</tissue>
    </source>
</reference>
<comment type="caution">
    <text evidence="2">The sequence shown here is derived from an EMBL/GenBank/DDBJ whole genome shotgun (WGS) entry which is preliminary data.</text>
</comment>
<feature type="region of interest" description="Disordered" evidence="1">
    <location>
        <begin position="1"/>
        <end position="67"/>
    </location>
</feature>
<organism evidence="2 3">
    <name type="scientific">Zizania palustris</name>
    <name type="common">Northern wild rice</name>
    <dbReference type="NCBI Taxonomy" id="103762"/>
    <lineage>
        <taxon>Eukaryota</taxon>
        <taxon>Viridiplantae</taxon>
        <taxon>Streptophyta</taxon>
        <taxon>Embryophyta</taxon>
        <taxon>Tracheophyta</taxon>
        <taxon>Spermatophyta</taxon>
        <taxon>Magnoliopsida</taxon>
        <taxon>Liliopsida</taxon>
        <taxon>Poales</taxon>
        <taxon>Poaceae</taxon>
        <taxon>BOP clade</taxon>
        <taxon>Oryzoideae</taxon>
        <taxon>Oryzeae</taxon>
        <taxon>Zizaniinae</taxon>
        <taxon>Zizania</taxon>
    </lineage>
</organism>
<feature type="compositionally biased region" description="Basic residues" evidence="1">
    <location>
        <begin position="1"/>
        <end position="10"/>
    </location>
</feature>
<proteinExistence type="predicted"/>
<evidence type="ECO:0000256" key="1">
    <source>
        <dbReference type="SAM" id="MobiDB-lite"/>
    </source>
</evidence>